<dbReference type="Proteomes" id="UP000018888">
    <property type="component" value="Unassembled WGS sequence"/>
</dbReference>
<dbReference type="GO" id="GO:0004672">
    <property type="term" value="F:protein kinase activity"/>
    <property type="evidence" value="ECO:0007669"/>
    <property type="project" value="InterPro"/>
</dbReference>
<dbReference type="AlphaFoldDB" id="A0A2P4PD16"/>
<dbReference type="EMBL" id="AUPC02000272">
    <property type="protein sequence ID" value="POG63265.1"/>
    <property type="molecule type" value="Genomic_DNA"/>
</dbReference>
<reference evidence="2 3" key="1">
    <citation type="journal article" date="2013" name="Proc. Natl. Acad. Sci. U.S.A.">
        <title>Genome of an arbuscular mycorrhizal fungus provides insight into the oldest plant symbiosis.</title>
        <authorList>
            <person name="Tisserant E."/>
            <person name="Malbreil M."/>
            <person name="Kuo A."/>
            <person name="Kohler A."/>
            <person name="Symeonidi A."/>
            <person name="Balestrini R."/>
            <person name="Charron P."/>
            <person name="Duensing N."/>
            <person name="Frei Dit Frey N."/>
            <person name="Gianinazzi-Pearson V."/>
            <person name="Gilbert L.B."/>
            <person name="Handa Y."/>
            <person name="Herr J.R."/>
            <person name="Hijri M."/>
            <person name="Koul R."/>
            <person name="Kawaguchi M."/>
            <person name="Krajinski F."/>
            <person name="Lammers P.J."/>
            <person name="Masclaux F.G."/>
            <person name="Murat C."/>
            <person name="Morin E."/>
            <person name="Ndikumana S."/>
            <person name="Pagni M."/>
            <person name="Petitpierre D."/>
            <person name="Requena N."/>
            <person name="Rosikiewicz P."/>
            <person name="Riley R."/>
            <person name="Saito K."/>
            <person name="San Clemente H."/>
            <person name="Shapiro H."/>
            <person name="van Tuinen D."/>
            <person name="Becard G."/>
            <person name="Bonfante P."/>
            <person name="Paszkowski U."/>
            <person name="Shachar-Hill Y.Y."/>
            <person name="Tuskan G.A."/>
            <person name="Young P.W."/>
            <person name="Sanders I.R."/>
            <person name="Henrissat B."/>
            <person name="Rensing S.A."/>
            <person name="Grigoriev I.V."/>
            <person name="Corradi N."/>
            <person name="Roux C."/>
            <person name="Martin F."/>
        </authorList>
    </citation>
    <scope>NUCLEOTIDE SEQUENCE [LARGE SCALE GENOMIC DNA]</scope>
    <source>
        <strain evidence="2 3">DAOM 197198</strain>
    </source>
</reference>
<protein>
    <submittedName>
        <fullName evidence="2">Kinase-like domain-containing protein</fullName>
    </submittedName>
</protein>
<dbReference type="PROSITE" id="PS50011">
    <property type="entry name" value="PROTEIN_KINASE_DOM"/>
    <property type="match status" value="1"/>
</dbReference>
<dbReference type="InterPro" id="IPR000719">
    <property type="entry name" value="Prot_kinase_dom"/>
</dbReference>
<dbReference type="Pfam" id="PF00069">
    <property type="entry name" value="Pkinase"/>
    <property type="match status" value="1"/>
</dbReference>
<dbReference type="InterPro" id="IPR011009">
    <property type="entry name" value="Kinase-like_dom_sf"/>
</dbReference>
<dbReference type="InterPro" id="IPR053215">
    <property type="entry name" value="TKL_Ser/Thr_kinase"/>
</dbReference>
<dbReference type="PANTHER" id="PTHR45756:SF1">
    <property type="entry name" value="PROTEIN KINASE DOMAIN CONTAINING PROTEIN"/>
    <property type="match status" value="1"/>
</dbReference>
<gene>
    <name evidence="2" type="ORF">GLOIN_2v1809119</name>
</gene>
<name>A0A2P4PD16_RHIID</name>
<sequence>MVLQHARGGNFNNWLNNNYKNFNWSYKLKVLNNIINGLKEIHQKQLVHRDLHTGNILFKDTYYWVTSNYISDMGSSGEVDNMDETNIYGVMPYVAPEVLRGSTYTEAADVYSFGMIMYFVATEKQPFANRAHDGLLALDICNGIRPEINEQEAPKCYIDLMTKCLDTNPANRLNVNEVEESIKLFYEDQFKAAEEYRLNNNDGDKDNQSTHPQAIYTSRLLNPFTKSLPKYTDDNTDCLDCAI</sequence>
<accession>A0A2P4PD16</accession>
<dbReference type="SUPFAM" id="SSF56112">
    <property type="entry name" value="Protein kinase-like (PK-like)"/>
    <property type="match status" value="1"/>
</dbReference>
<reference evidence="2 3" key="2">
    <citation type="journal article" date="2018" name="New Phytol.">
        <title>High intraspecific genome diversity in the model arbuscular mycorrhizal symbiont Rhizophagus irregularis.</title>
        <authorList>
            <person name="Chen E.C.H."/>
            <person name="Morin E."/>
            <person name="Beaudet D."/>
            <person name="Noel J."/>
            <person name="Yildirir G."/>
            <person name="Ndikumana S."/>
            <person name="Charron P."/>
            <person name="St-Onge C."/>
            <person name="Giorgi J."/>
            <person name="Kruger M."/>
            <person name="Marton T."/>
            <person name="Ropars J."/>
            <person name="Grigoriev I.V."/>
            <person name="Hainaut M."/>
            <person name="Henrissat B."/>
            <person name="Roux C."/>
            <person name="Martin F."/>
            <person name="Corradi N."/>
        </authorList>
    </citation>
    <scope>NUCLEOTIDE SEQUENCE [LARGE SCALE GENOMIC DNA]</scope>
    <source>
        <strain evidence="2 3">DAOM 197198</strain>
    </source>
</reference>
<evidence type="ECO:0000259" key="1">
    <source>
        <dbReference type="PROSITE" id="PS50011"/>
    </source>
</evidence>
<feature type="domain" description="Protein kinase" evidence="1">
    <location>
        <begin position="1"/>
        <end position="186"/>
    </location>
</feature>
<evidence type="ECO:0000313" key="3">
    <source>
        <dbReference type="Proteomes" id="UP000018888"/>
    </source>
</evidence>
<keyword evidence="3" id="KW-1185">Reference proteome</keyword>
<proteinExistence type="predicted"/>
<comment type="caution">
    <text evidence="2">The sequence shown here is derived from an EMBL/GenBank/DDBJ whole genome shotgun (WGS) entry which is preliminary data.</text>
</comment>
<organism evidence="2 3">
    <name type="scientific">Rhizophagus irregularis (strain DAOM 181602 / DAOM 197198 / MUCL 43194)</name>
    <name type="common">Arbuscular mycorrhizal fungus</name>
    <name type="synonym">Glomus intraradices</name>
    <dbReference type="NCBI Taxonomy" id="747089"/>
    <lineage>
        <taxon>Eukaryota</taxon>
        <taxon>Fungi</taxon>
        <taxon>Fungi incertae sedis</taxon>
        <taxon>Mucoromycota</taxon>
        <taxon>Glomeromycotina</taxon>
        <taxon>Glomeromycetes</taxon>
        <taxon>Glomerales</taxon>
        <taxon>Glomeraceae</taxon>
        <taxon>Rhizophagus</taxon>
    </lineage>
</organism>
<dbReference type="PANTHER" id="PTHR45756">
    <property type="entry name" value="PALMITOYLTRANSFERASE"/>
    <property type="match status" value="1"/>
</dbReference>
<evidence type="ECO:0000313" key="2">
    <source>
        <dbReference type="EMBL" id="POG63265.1"/>
    </source>
</evidence>
<dbReference type="GO" id="GO:0005524">
    <property type="term" value="F:ATP binding"/>
    <property type="evidence" value="ECO:0007669"/>
    <property type="project" value="InterPro"/>
</dbReference>
<dbReference type="Gene3D" id="1.10.510.10">
    <property type="entry name" value="Transferase(Phosphotransferase) domain 1"/>
    <property type="match status" value="1"/>
</dbReference>